<evidence type="ECO:0000259" key="4">
    <source>
        <dbReference type="Pfam" id="PF01764"/>
    </source>
</evidence>
<dbReference type="GO" id="GO:0016787">
    <property type="term" value="F:hydrolase activity"/>
    <property type="evidence" value="ECO:0007669"/>
    <property type="project" value="UniProtKB-KW"/>
</dbReference>
<protein>
    <submittedName>
        <fullName evidence="5">Alpha/beta-hydrolase</fullName>
    </submittedName>
</protein>
<dbReference type="InterPro" id="IPR002921">
    <property type="entry name" value="Fungal_lipase-type"/>
</dbReference>
<feature type="signal peptide" evidence="3">
    <location>
        <begin position="1"/>
        <end position="17"/>
    </location>
</feature>
<gene>
    <name evidence="5" type="ORF">BT67DRAFT_109721</name>
</gene>
<dbReference type="Proteomes" id="UP001304895">
    <property type="component" value="Unassembled WGS sequence"/>
</dbReference>
<dbReference type="EMBL" id="MU853402">
    <property type="protein sequence ID" value="KAK4137465.1"/>
    <property type="molecule type" value="Genomic_DNA"/>
</dbReference>
<dbReference type="SUPFAM" id="SSF53474">
    <property type="entry name" value="alpha/beta-Hydrolases"/>
    <property type="match status" value="1"/>
</dbReference>
<dbReference type="GO" id="GO:0006629">
    <property type="term" value="P:lipid metabolic process"/>
    <property type="evidence" value="ECO:0007669"/>
    <property type="project" value="InterPro"/>
</dbReference>
<dbReference type="InterPro" id="IPR051299">
    <property type="entry name" value="AB_hydrolase_lip/est"/>
</dbReference>
<feature type="chain" id="PRO_5042995041" evidence="3">
    <location>
        <begin position="18"/>
        <end position="331"/>
    </location>
</feature>
<evidence type="ECO:0000313" key="5">
    <source>
        <dbReference type="EMBL" id="KAK4137465.1"/>
    </source>
</evidence>
<name>A0AAN6ZFP9_9PEZI</name>
<reference evidence="5" key="1">
    <citation type="journal article" date="2023" name="Mol. Phylogenet. Evol.">
        <title>Genome-scale phylogeny and comparative genomics of the fungal order Sordariales.</title>
        <authorList>
            <person name="Hensen N."/>
            <person name="Bonometti L."/>
            <person name="Westerberg I."/>
            <person name="Brannstrom I.O."/>
            <person name="Guillou S."/>
            <person name="Cros-Aarteil S."/>
            <person name="Calhoun S."/>
            <person name="Haridas S."/>
            <person name="Kuo A."/>
            <person name="Mondo S."/>
            <person name="Pangilinan J."/>
            <person name="Riley R."/>
            <person name="LaButti K."/>
            <person name="Andreopoulos B."/>
            <person name="Lipzen A."/>
            <person name="Chen C."/>
            <person name="Yan M."/>
            <person name="Daum C."/>
            <person name="Ng V."/>
            <person name="Clum A."/>
            <person name="Steindorff A."/>
            <person name="Ohm R.A."/>
            <person name="Martin F."/>
            <person name="Silar P."/>
            <person name="Natvig D.O."/>
            <person name="Lalanne C."/>
            <person name="Gautier V."/>
            <person name="Ament-Velasquez S.L."/>
            <person name="Kruys A."/>
            <person name="Hutchinson M.I."/>
            <person name="Powell A.J."/>
            <person name="Barry K."/>
            <person name="Miller A.N."/>
            <person name="Grigoriev I.V."/>
            <person name="Debuchy R."/>
            <person name="Gladieux P."/>
            <person name="Hiltunen Thoren M."/>
            <person name="Johannesson H."/>
        </authorList>
    </citation>
    <scope>NUCLEOTIDE SEQUENCE</scope>
    <source>
        <strain evidence="5">CBS 123565</strain>
    </source>
</reference>
<evidence type="ECO:0000256" key="2">
    <source>
        <dbReference type="ARBA" id="ARBA00022801"/>
    </source>
</evidence>
<dbReference type="PANTHER" id="PTHR46640:SF1">
    <property type="entry name" value="FUNGAL LIPASE-LIKE DOMAIN-CONTAINING PROTEIN-RELATED"/>
    <property type="match status" value="1"/>
</dbReference>
<comment type="caution">
    <text evidence="5">The sequence shown here is derived from an EMBL/GenBank/DDBJ whole genome shotgun (WGS) entry which is preliminary data.</text>
</comment>
<sequence>MKSLLLSWLSLAALTVAAPGSVKRAGATVTQLNNFRLYAQWSAAAGCNNEKAAGQPVTCNLNQCALFDSHNATVVESFIGQIADTRGFVGVDHVDKQIVVSFRGSASVRNWIADFIFVQVPCSDITAGCLVHTGFLASWAEVKSRVLAAVATAKAANPSHKVVVTGHSLGGAIATLATVYLRKAGHAADLYTYGSPRVGNSAFVKFVTNQAGGEYRLTHTDDVVPRLPPIITNFRHVSPEYWFDEGADGEVSLDEIDYCPGHANLRCNGGTLGLNLAAHGWYFGPLSGCSSGTMPFRGRAAEISDAELEAKLNMYAELDRQAAANLNAAES</sequence>
<keyword evidence="2" id="KW-0378">Hydrolase</keyword>
<evidence type="ECO:0000256" key="1">
    <source>
        <dbReference type="ARBA" id="ARBA00022729"/>
    </source>
</evidence>
<accession>A0AAN6ZFP9</accession>
<keyword evidence="6" id="KW-1185">Reference proteome</keyword>
<evidence type="ECO:0000256" key="3">
    <source>
        <dbReference type="SAM" id="SignalP"/>
    </source>
</evidence>
<dbReference type="Pfam" id="PF01764">
    <property type="entry name" value="Lipase_3"/>
    <property type="match status" value="1"/>
</dbReference>
<dbReference type="Gene3D" id="3.40.50.1820">
    <property type="entry name" value="alpha/beta hydrolase"/>
    <property type="match status" value="1"/>
</dbReference>
<organism evidence="5 6">
    <name type="scientific">Trichocladium antarcticum</name>
    <dbReference type="NCBI Taxonomy" id="1450529"/>
    <lineage>
        <taxon>Eukaryota</taxon>
        <taxon>Fungi</taxon>
        <taxon>Dikarya</taxon>
        <taxon>Ascomycota</taxon>
        <taxon>Pezizomycotina</taxon>
        <taxon>Sordariomycetes</taxon>
        <taxon>Sordariomycetidae</taxon>
        <taxon>Sordariales</taxon>
        <taxon>Chaetomiaceae</taxon>
        <taxon>Trichocladium</taxon>
    </lineage>
</organism>
<proteinExistence type="predicted"/>
<dbReference type="PANTHER" id="PTHR46640">
    <property type="entry name" value="TRIACYLGLYCEROL LIPASE, PUTATIVE (AFU_ORTHOLOGUE AFUA_6G06510)-RELATED"/>
    <property type="match status" value="1"/>
</dbReference>
<keyword evidence="1 3" id="KW-0732">Signal</keyword>
<feature type="domain" description="Fungal lipase-type" evidence="4">
    <location>
        <begin position="99"/>
        <end position="230"/>
    </location>
</feature>
<dbReference type="CDD" id="cd00519">
    <property type="entry name" value="Lipase_3"/>
    <property type="match status" value="1"/>
</dbReference>
<evidence type="ECO:0000313" key="6">
    <source>
        <dbReference type="Proteomes" id="UP001304895"/>
    </source>
</evidence>
<reference evidence="5" key="2">
    <citation type="submission" date="2023-05" db="EMBL/GenBank/DDBJ databases">
        <authorList>
            <consortium name="Lawrence Berkeley National Laboratory"/>
            <person name="Steindorff A."/>
            <person name="Hensen N."/>
            <person name="Bonometti L."/>
            <person name="Westerberg I."/>
            <person name="Brannstrom I.O."/>
            <person name="Guillou S."/>
            <person name="Cros-Aarteil S."/>
            <person name="Calhoun S."/>
            <person name="Haridas S."/>
            <person name="Kuo A."/>
            <person name="Mondo S."/>
            <person name="Pangilinan J."/>
            <person name="Riley R."/>
            <person name="Labutti K."/>
            <person name="Andreopoulos B."/>
            <person name="Lipzen A."/>
            <person name="Chen C."/>
            <person name="Yanf M."/>
            <person name="Daum C."/>
            <person name="Ng V."/>
            <person name="Clum A."/>
            <person name="Ohm R."/>
            <person name="Martin F."/>
            <person name="Silar P."/>
            <person name="Natvig D."/>
            <person name="Lalanne C."/>
            <person name="Gautier V."/>
            <person name="Ament-Velasquez S.L."/>
            <person name="Kruys A."/>
            <person name="Hutchinson M.I."/>
            <person name="Powell A.J."/>
            <person name="Barry K."/>
            <person name="Miller A.N."/>
            <person name="Grigoriev I.V."/>
            <person name="Debuchy R."/>
            <person name="Gladieux P."/>
            <person name="Thoren M.H."/>
            <person name="Johannesson H."/>
        </authorList>
    </citation>
    <scope>NUCLEOTIDE SEQUENCE</scope>
    <source>
        <strain evidence="5">CBS 123565</strain>
    </source>
</reference>
<dbReference type="InterPro" id="IPR029058">
    <property type="entry name" value="AB_hydrolase_fold"/>
</dbReference>
<dbReference type="AlphaFoldDB" id="A0AAN6ZFP9"/>